<gene>
    <name evidence="11" type="ORF">BE04_02120</name>
</gene>
<dbReference type="Proteomes" id="UP000075604">
    <property type="component" value="Unassembled WGS sequence"/>
</dbReference>
<keyword evidence="2" id="KW-0645">Protease</keyword>
<keyword evidence="3" id="KW-0479">Metal-binding</keyword>
<organism evidence="11 12">
    <name type="scientific">Sorangium cellulosum</name>
    <name type="common">Polyangium cellulosum</name>
    <dbReference type="NCBI Taxonomy" id="56"/>
    <lineage>
        <taxon>Bacteria</taxon>
        <taxon>Pseudomonadati</taxon>
        <taxon>Myxococcota</taxon>
        <taxon>Polyangia</taxon>
        <taxon>Polyangiales</taxon>
        <taxon>Polyangiaceae</taxon>
        <taxon>Sorangium</taxon>
    </lineage>
</organism>
<evidence type="ECO:0000259" key="10">
    <source>
        <dbReference type="Pfam" id="PF05572"/>
    </source>
</evidence>
<feature type="domain" description="Peptidase M43 pregnancy-associated plasma-A" evidence="10">
    <location>
        <begin position="214"/>
        <end position="301"/>
    </location>
</feature>
<feature type="signal peptide" evidence="9">
    <location>
        <begin position="1"/>
        <end position="24"/>
    </location>
</feature>
<dbReference type="GO" id="GO:0006508">
    <property type="term" value="P:proteolysis"/>
    <property type="evidence" value="ECO:0007669"/>
    <property type="project" value="UniProtKB-KW"/>
</dbReference>
<dbReference type="Pfam" id="PF05572">
    <property type="entry name" value="Peptidase_M43"/>
    <property type="match status" value="1"/>
</dbReference>
<dbReference type="InterPro" id="IPR024079">
    <property type="entry name" value="MetalloPept_cat_dom_sf"/>
</dbReference>
<dbReference type="SUPFAM" id="SSF55486">
    <property type="entry name" value="Metalloproteases ('zincins'), catalytic domain"/>
    <property type="match status" value="1"/>
</dbReference>
<name>A0A150PGK3_SORCE</name>
<reference evidence="11 12" key="1">
    <citation type="submission" date="2014-02" db="EMBL/GenBank/DDBJ databases">
        <title>The small core and large imbalanced accessory genome model reveals a collaborative survival strategy of Sorangium cellulosum strains in nature.</title>
        <authorList>
            <person name="Han K."/>
            <person name="Peng R."/>
            <person name="Blom J."/>
            <person name="Li Y.-Z."/>
        </authorList>
    </citation>
    <scope>NUCLEOTIDE SEQUENCE [LARGE SCALE GENOMIC DNA]</scope>
    <source>
        <strain evidence="11 12">So0157-18</strain>
    </source>
</reference>
<evidence type="ECO:0000313" key="11">
    <source>
        <dbReference type="EMBL" id="KYF54813.1"/>
    </source>
</evidence>
<dbReference type="PANTHER" id="PTHR47466:SF1">
    <property type="entry name" value="METALLOPROTEASE MEP1 (AFU_ORTHOLOGUE AFUA_1G07730)-RELATED"/>
    <property type="match status" value="1"/>
</dbReference>
<evidence type="ECO:0000256" key="2">
    <source>
        <dbReference type="ARBA" id="ARBA00022670"/>
    </source>
</evidence>
<comment type="similarity">
    <text evidence="1">Belongs to the peptidase M43B family.</text>
</comment>
<dbReference type="Gene3D" id="3.40.390.10">
    <property type="entry name" value="Collagenase (Catalytic Domain)"/>
    <property type="match status" value="1"/>
</dbReference>
<accession>A0A150PGK3</accession>
<dbReference type="CDD" id="cd04275">
    <property type="entry name" value="ZnMc_pappalysin_like"/>
    <property type="match status" value="1"/>
</dbReference>
<dbReference type="AlphaFoldDB" id="A0A150PGK3"/>
<sequence length="306" mass="32742">MSMRARTRAEVLALVLIAALSAAACNGEPATPAEQEAPAVVDAEPEQVEAAPAPLRRSCATVELSEAERDAVDQFVRSRVAAGFTVEGQVQIPVHFHVINKGTGIRNGDVPDSMINDQIRVLNEAYATTRFSFVLETVDRTTNATWYTMSLGSTAERQAKRTLRKGGPDHLNLYTANLGGGLLGWATFPSDYAAKPSDDGVVILYSSLPGGTAAPYNEGDTGTHEVGHWLGLYHTFQGGCKKTNDGVDDTPAERSASYGCPMGRDTCGGGGLDPITNFMDYTDDACMNSFTAGQASRMSAFWDTYR</sequence>
<evidence type="ECO:0000256" key="7">
    <source>
        <dbReference type="ARBA" id="ARBA00023049"/>
    </source>
</evidence>
<keyword evidence="7" id="KW-0482">Metalloprotease</keyword>
<dbReference type="GO" id="GO:0046872">
    <property type="term" value="F:metal ion binding"/>
    <property type="evidence" value="ECO:0007669"/>
    <property type="project" value="UniProtKB-KW"/>
</dbReference>
<protein>
    <submittedName>
        <fullName evidence="11">Peptidase</fullName>
    </submittedName>
</protein>
<keyword evidence="8" id="KW-1015">Disulfide bond</keyword>
<evidence type="ECO:0000256" key="8">
    <source>
        <dbReference type="ARBA" id="ARBA00023157"/>
    </source>
</evidence>
<evidence type="ECO:0000256" key="1">
    <source>
        <dbReference type="ARBA" id="ARBA00008721"/>
    </source>
</evidence>
<proteinExistence type="inferred from homology"/>
<evidence type="ECO:0000256" key="6">
    <source>
        <dbReference type="ARBA" id="ARBA00022833"/>
    </source>
</evidence>
<dbReference type="EMBL" id="JELX01002618">
    <property type="protein sequence ID" value="KYF54813.1"/>
    <property type="molecule type" value="Genomic_DNA"/>
</dbReference>
<dbReference type="PROSITE" id="PS51257">
    <property type="entry name" value="PROKAR_LIPOPROTEIN"/>
    <property type="match status" value="1"/>
</dbReference>
<evidence type="ECO:0000256" key="3">
    <source>
        <dbReference type="ARBA" id="ARBA00022723"/>
    </source>
</evidence>
<evidence type="ECO:0000313" key="12">
    <source>
        <dbReference type="Proteomes" id="UP000075604"/>
    </source>
</evidence>
<evidence type="ECO:0000256" key="4">
    <source>
        <dbReference type="ARBA" id="ARBA00022729"/>
    </source>
</evidence>
<comment type="caution">
    <text evidence="11">The sequence shown here is derived from an EMBL/GenBank/DDBJ whole genome shotgun (WGS) entry which is preliminary data.</text>
</comment>
<dbReference type="InterPro" id="IPR008754">
    <property type="entry name" value="Peptidase_M43"/>
</dbReference>
<keyword evidence="4 9" id="KW-0732">Signal</keyword>
<evidence type="ECO:0000256" key="9">
    <source>
        <dbReference type="SAM" id="SignalP"/>
    </source>
</evidence>
<keyword evidence="5" id="KW-0378">Hydrolase</keyword>
<dbReference type="PANTHER" id="PTHR47466">
    <property type="match status" value="1"/>
</dbReference>
<evidence type="ECO:0000256" key="5">
    <source>
        <dbReference type="ARBA" id="ARBA00022801"/>
    </source>
</evidence>
<keyword evidence="6" id="KW-0862">Zinc</keyword>
<dbReference type="GO" id="GO:0008237">
    <property type="term" value="F:metallopeptidase activity"/>
    <property type="evidence" value="ECO:0007669"/>
    <property type="project" value="UniProtKB-KW"/>
</dbReference>
<feature type="chain" id="PRO_5007565564" evidence="9">
    <location>
        <begin position="25"/>
        <end position="306"/>
    </location>
</feature>